<dbReference type="EMBL" id="JAHLFT010000031">
    <property type="protein sequence ID" value="MBU3828016.1"/>
    <property type="molecule type" value="Genomic_DNA"/>
</dbReference>
<keyword evidence="2" id="KW-0378">Hydrolase</keyword>
<evidence type="ECO:0000259" key="3">
    <source>
        <dbReference type="Pfam" id="PF03061"/>
    </source>
</evidence>
<dbReference type="PANTHER" id="PTHR43240">
    <property type="entry name" value="1,4-DIHYDROXY-2-NAPHTHOYL-COA THIOESTERASE 1"/>
    <property type="match status" value="1"/>
</dbReference>
<gene>
    <name evidence="4" type="ORF">H9806_02515</name>
</gene>
<dbReference type="InterPro" id="IPR006683">
    <property type="entry name" value="Thioestr_dom"/>
</dbReference>
<evidence type="ECO:0000313" key="5">
    <source>
        <dbReference type="Proteomes" id="UP000823844"/>
    </source>
</evidence>
<comment type="similarity">
    <text evidence="1">Belongs to the thioesterase PaaI family.</text>
</comment>
<organism evidence="4 5">
    <name type="scientific">Candidatus Lactobacillus pullistercoris</name>
    <dbReference type="NCBI Taxonomy" id="2838636"/>
    <lineage>
        <taxon>Bacteria</taxon>
        <taxon>Bacillati</taxon>
        <taxon>Bacillota</taxon>
        <taxon>Bacilli</taxon>
        <taxon>Lactobacillales</taxon>
        <taxon>Lactobacillaceae</taxon>
        <taxon>Lactobacillus</taxon>
    </lineage>
</organism>
<evidence type="ECO:0000256" key="2">
    <source>
        <dbReference type="ARBA" id="ARBA00022801"/>
    </source>
</evidence>
<dbReference type="InterPro" id="IPR029069">
    <property type="entry name" value="HotDog_dom_sf"/>
</dbReference>
<dbReference type="SUPFAM" id="SSF54637">
    <property type="entry name" value="Thioesterase/thiol ester dehydrase-isomerase"/>
    <property type="match status" value="1"/>
</dbReference>
<dbReference type="Pfam" id="PF03061">
    <property type="entry name" value="4HBT"/>
    <property type="match status" value="1"/>
</dbReference>
<accession>A0A9E2KR26</accession>
<feature type="domain" description="Thioesterase" evidence="3">
    <location>
        <begin position="33"/>
        <end position="109"/>
    </location>
</feature>
<dbReference type="CDD" id="cd03443">
    <property type="entry name" value="PaaI_thioesterase"/>
    <property type="match status" value="1"/>
</dbReference>
<dbReference type="AlphaFoldDB" id="A0A9E2KR26"/>
<sequence length="124" mass="13545">MNLLENLGIKKVSVTADKTIISVSVTDKLKQPFGLVHGGINGVLAETAASLGANEWLKENIPGQICVGMNINTEHLRPVKIGEIRAIAQSLKTGRKFQTWQVNLYNFDKLTSTSMITLANIEKP</sequence>
<dbReference type="GO" id="GO:0061522">
    <property type="term" value="F:1,4-dihydroxy-2-naphthoyl-CoA thioesterase activity"/>
    <property type="evidence" value="ECO:0007669"/>
    <property type="project" value="TreeGrafter"/>
</dbReference>
<dbReference type="PANTHER" id="PTHR43240:SF5">
    <property type="entry name" value="1,4-DIHYDROXY-2-NAPHTHOYL-COA THIOESTERASE 1"/>
    <property type="match status" value="1"/>
</dbReference>
<evidence type="ECO:0000313" key="4">
    <source>
        <dbReference type="EMBL" id="MBU3828016.1"/>
    </source>
</evidence>
<comment type="caution">
    <text evidence="4">The sequence shown here is derived from an EMBL/GenBank/DDBJ whole genome shotgun (WGS) entry which is preliminary data.</text>
</comment>
<proteinExistence type="inferred from homology"/>
<reference evidence="4" key="2">
    <citation type="submission" date="2021-04" db="EMBL/GenBank/DDBJ databases">
        <authorList>
            <person name="Gilroy R."/>
        </authorList>
    </citation>
    <scope>NUCLEOTIDE SEQUENCE</scope>
    <source>
        <strain evidence="4">F6-686</strain>
    </source>
</reference>
<dbReference type="GO" id="GO:0005829">
    <property type="term" value="C:cytosol"/>
    <property type="evidence" value="ECO:0007669"/>
    <property type="project" value="TreeGrafter"/>
</dbReference>
<dbReference type="Proteomes" id="UP000823844">
    <property type="component" value="Unassembled WGS sequence"/>
</dbReference>
<protein>
    <submittedName>
        <fullName evidence="4">PaaI family thioesterase</fullName>
    </submittedName>
</protein>
<dbReference type="NCBIfam" id="TIGR00369">
    <property type="entry name" value="unchar_dom_1"/>
    <property type="match status" value="1"/>
</dbReference>
<reference evidence="4" key="1">
    <citation type="journal article" date="2021" name="PeerJ">
        <title>Extensive microbial diversity within the chicken gut microbiome revealed by metagenomics and culture.</title>
        <authorList>
            <person name="Gilroy R."/>
            <person name="Ravi A."/>
            <person name="Getino M."/>
            <person name="Pursley I."/>
            <person name="Horton D.L."/>
            <person name="Alikhan N.F."/>
            <person name="Baker D."/>
            <person name="Gharbi K."/>
            <person name="Hall N."/>
            <person name="Watson M."/>
            <person name="Adriaenssens E.M."/>
            <person name="Foster-Nyarko E."/>
            <person name="Jarju S."/>
            <person name="Secka A."/>
            <person name="Antonio M."/>
            <person name="Oren A."/>
            <person name="Chaudhuri R.R."/>
            <person name="La Ragione R."/>
            <person name="Hildebrand F."/>
            <person name="Pallen M.J."/>
        </authorList>
    </citation>
    <scope>NUCLEOTIDE SEQUENCE</scope>
    <source>
        <strain evidence="4">F6-686</strain>
    </source>
</reference>
<evidence type="ECO:0000256" key="1">
    <source>
        <dbReference type="ARBA" id="ARBA00008324"/>
    </source>
</evidence>
<dbReference type="InterPro" id="IPR003736">
    <property type="entry name" value="PAAI_dom"/>
</dbReference>
<dbReference type="Gene3D" id="3.10.129.10">
    <property type="entry name" value="Hotdog Thioesterase"/>
    <property type="match status" value="1"/>
</dbReference>
<name>A0A9E2KR26_9LACO</name>